<organism evidence="1 2">
    <name type="scientific">Pseudomonas phage vB_PaeM_PA5oct</name>
    <dbReference type="NCBI Taxonomy" id="2163605"/>
    <lineage>
        <taxon>Viruses</taxon>
        <taxon>Duplodnaviria</taxon>
        <taxon>Heunggongvirae</taxon>
        <taxon>Uroviricota</taxon>
        <taxon>Caudoviricetes</taxon>
        <taxon>Arenbergviridae</taxon>
        <taxon>Wroclawvirus</taxon>
        <taxon>Wroclawvirus PA5oct</taxon>
    </lineage>
</organism>
<dbReference type="EMBL" id="MK797984">
    <property type="protein sequence ID" value="QCG76211.1"/>
    <property type="molecule type" value="Genomic_DNA"/>
</dbReference>
<evidence type="ECO:0000313" key="1">
    <source>
        <dbReference type="EMBL" id="QCG76211.1"/>
    </source>
</evidence>
<protein>
    <submittedName>
        <fullName evidence="1">Uncharacterized protein</fullName>
    </submittedName>
</protein>
<gene>
    <name evidence="1" type="ORF">EST35_0330</name>
</gene>
<proteinExistence type="predicted"/>
<reference evidence="2" key="1">
    <citation type="journal article" date="2020" name="bioRxiv">
        <title>Integrative omics analysis of Pseudomonas aeruginosa virus PA5oct highlights the molecular complexity of jumbo phages.</title>
        <authorList>
            <person name="Lood C."/>
            <person name="Danis-Wlodarczyk K."/>
            <person name="Blasdel B.G."/>
            <person name="Jang H.B."/>
            <person name="Vandenheuvel D."/>
            <person name="Briers Y."/>
            <person name="Noben J.-P."/>
            <person name="van Noort V."/>
            <person name="Drulis-Kawa Z."/>
            <person name="Lavigne R."/>
        </authorList>
    </citation>
    <scope>NUCLEOTIDE SEQUENCE [LARGE SCALE GENOMIC DNA]</scope>
</reference>
<sequence>MARPKPTILVEHVDPKTYKSEQILEAEAVFAVFYKGEPINIRSQSALIDYAPKYKKSTFVNPGHALNLAERLNEMFKCTDFTVHKLIAGEKYTGEEY</sequence>
<keyword evidence="2" id="KW-1185">Reference proteome</keyword>
<evidence type="ECO:0000313" key="2">
    <source>
        <dbReference type="Proteomes" id="UP000316733"/>
    </source>
</evidence>
<dbReference type="Proteomes" id="UP000316733">
    <property type="component" value="Segment"/>
</dbReference>
<name>A0A4Y1LUY8_9CAUD</name>
<accession>A0A4Y1LUY8</accession>